<gene>
    <name evidence="2" type="ORF">FJT64_021634</name>
</gene>
<comment type="caution">
    <text evidence="2">The sequence shown here is derived from an EMBL/GenBank/DDBJ whole genome shotgun (WGS) entry which is preliminary data.</text>
</comment>
<feature type="compositionally biased region" description="Basic residues" evidence="1">
    <location>
        <begin position="85"/>
        <end position="94"/>
    </location>
</feature>
<proteinExistence type="predicted"/>
<name>A0A6A4WXU6_AMPAM</name>
<keyword evidence="3" id="KW-1185">Reference proteome</keyword>
<feature type="compositionally biased region" description="Polar residues" evidence="1">
    <location>
        <begin position="44"/>
        <end position="56"/>
    </location>
</feature>
<dbReference type="Proteomes" id="UP000440578">
    <property type="component" value="Unassembled WGS sequence"/>
</dbReference>
<sequence>MITLLPDQRGGAAARVKLDTQRNGLGSGSAASVGRSDVDAGLNAASSQGDAITETRSTGEATTEADATGKGETLGEGSRTDAKRRLQLRHHQRRLSSGSGGSRAAGRGRGAAFGSDTTSLSGSQTRSDVIGDGQARSVETGGAAGQKGDGISQTQATSKGKVHTLGNGASGDGETSAKGTAGTNSTTSSDSTASNRLKATRGGVAESDVFTTGLSELGMDSFTKGLAVKTKSVTTGEQTTAGSARAKSNGASAVGSTLLGAGAAITDTTFRGESVTAGSIKGALQSSGVAGVADGQPVVQGRRAGRRRRQHGGGGG</sequence>
<feature type="region of interest" description="Disordered" evidence="1">
    <location>
        <begin position="1"/>
        <end position="202"/>
    </location>
</feature>
<feature type="region of interest" description="Disordered" evidence="1">
    <location>
        <begin position="289"/>
        <end position="316"/>
    </location>
</feature>
<reference evidence="2 3" key="1">
    <citation type="submission" date="2019-07" db="EMBL/GenBank/DDBJ databases">
        <title>Draft genome assembly of a fouling barnacle, Amphibalanus amphitrite (Darwin, 1854): The first reference genome for Thecostraca.</title>
        <authorList>
            <person name="Kim W."/>
        </authorList>
    </citation>
    <scope>NUCLEOTIDE SEQUENCE [LARGE SCALE GENOMIC DNA]</scope>
    <source>
        <strain evidence="2">SNU_AA5</strain>
        <tissue evidence="2">Soma without cirri and trophi</tissue>
    </source>
</reference>
<protein>
    <submittedName>
        <fullName evidence="2">Uncharacterized protein</fullName>
    </submittedName>
</protein>
<dbReference type="EMBL" id="VIIS01000621">
    <property type="protein sequence ID" value="KAF0306941.1"/>
    <property type="molecule type" value="Genomic_DNA"/>
</dbReference>
<dbReference type="AlphaFoldDB" id="A0A6A4WXU6"/>
<feature type="compositionally biased region" description="Low complexity" evidence="1">
    <location>
        <begin position="176"/>
        <end position="195"/>
    </location>
</feature>
<evidence type="ECO:0000256" key="1">
    <source>
        <dbReference type="SAM" id="MobiDB-lite"/>
    </source>
</evidence>
<feature type="compositionally biased region" description="Basic residues" evidence="1">
    <location>
        <begin position="303"/>
        <end position="316"/>
    </location>
</feature>
<feature type="compositionally biased region" description="Gly residues" evidence="1">
    <location>
        <begin position="98"/>
        <end position="111"/>
    </location>
</feature>
<feature type="compositionally biased region" description="Polar residues" evidence="1">
    <location>
        <begin position="116"/>
        <end position="127"/>
    </location>
</feature>
<evidence type="ECO:0000313" key="2">
    <source>
        <dbReference type="EMBL" id="KAF0306941.1"/>
    </source>
</evidence>
<organism evidence="2 3">
    <name type="scientific">Amphibalanus amphitrite</name>
    <name type="common">Striped barnacle</name>
    <name type="synonym">Balanus amphitrite</name>
    <dbReference type="NCBI Taxonomy" id="1232801"/>
    <lineage>
        <taxon>Eukaryota</taxon>
        <taxon>Metazoa</taxon>
        <taxon>Ecdysozoa</taxon>
        <taxon>Arthropoda</taxon>
        <taxon>Crustacea</taxon>
        <taxon>Multicrustacea</taxon>
        <taxon>Cirripedia</taxon>
        <taxon>Thoracica</taxon>
        <taxon>Thoracicalcarea</taxon>
        <taxon>Balanomorpha</taxon>
        <taxon>Balanoidea</taxon>
        <taxon>Balanidae</taxon>
        <taxon>Amphibalaninae</taxon>
        <taxon>Amphibalanus</taxon>
    </lineage>
</organism>
<accession>A0A6A4WXU6</accession>
<evidence type="ECO:0000313" key="3">
    <source>
        <dbReference type="Proteomes" id="UP000440578"/>
    </source>
</evidence>
<feature type="compositionally biased region" description="Low complexity" evidence="1">
    <location>
        <begin position="58"/>
        <end position="71"/>
    </location>
</feature>